<gene>
    <name evidence="11" type="primary">ttpC</name>
    <name evidence="11" type="ORF">VHA01S_012_00610</name>
</gene>
<dbReference type="Pfam" id="PF01618">
    <property type="entry name" value="MotA_ExbB"/>
    <property type="match status" value="1"/>
</dbReference>
<name>V5HHX0_9VIBR</name>
<keyword evidence="3 8" id="KW-0812">Transmembrane</keyword>
<evidence type="ECO:0000256" key="2">
    <source>
        <dbReference type="ARBA" id="ARBA00022475"/>
    </source>
</evidence>
<keyword evidence="4 8" id="KW-1133">Transmembrane helix</keyword>
<dbReference type="InterPro" id="IPR002898">
    <property type="entry name" value="MotA_ExbB_proton_chnl"/>
</dbReference>
<keyword evidence="12" id="KW-1185">Reference proteome</keyword>
<evidence type="ECO:0000256" key="9">
    <source>
        <dbReference type="SAM" id="SignalP"/>
    </source>
</evidence>
<keyword evidence="7" id="KW-0175">Coiled coil</keyword>
<keyword evidence="2" id="KW-1003">Cell membrane</keyword>
<evidence type="ECO:0000256" key="6">
    <source>
        <dbReference type="RuleBase" id="RU004057"/>
    </source>
</evidence>
<evidence type="ECO:0000256" key="4">
    <source>
        <dbReference type="ARBA" id="ARBA00022989"/>
    </source>
</evidence>
<evidence type="ECO:0000256" key="7">
    <source>
        <dbReference type="SAM" id="Coils"/>
    </source>
</evidence>
<dbReference type="PANTHER" id="PTHR30625">
    <property type="entry name" value="PROTEIN TOLQ"/>
    <property type="match status" value="1"/>
</dbReference>
<dbReference type="OrthoDB" id="4045at2"/>
<evidence type="ECO:0000313" key="12">
    <source>
        <dbReference type="Proteomes" id="UP000017800"/>
    </source>
</evidence>
<keyword evidence="5 8" id="KW-0472">Membrane</keyword>
<dbReference type="AlphaFoldDB" id="V5HHX0"/>
<evidence type="ECO:0000256" key="1">
    <source>
        <dbReference type="ARBA" id="ARBA00004651"/>
    </source>
</evidence>
<feature type="signal peptide" evidence="9">
    <location>
        <begin position="1"/>
        <end position="23"/>
    </location>
</feature>
<dbReference type="EMBL" id="BAUJ01000012">
    <property type="protein sequence ID" value="GAD88945.1"/>
    <property type="molecule type" value="Genomic_DNA"/>
</dbReference>
<feature type="domain" description="MotA/TolQ/ExbB proton channel" evidence="10">
    <location>
        <begin position="316"/>
        <end position="426"/>
    </location>
</feature>
<evidence type="ECO:0000259" key="10">
    <source>
        <dbReference type="Pfam" id="PF01618"/>
    </source>
</evidence>
<feature type="transmembrane region" description="Helical" evidence="8">
    <location>
        <begin position="389"/>
        <end position="410"/>
    </location>
</feature>
<proteinExistence type="inferred from homology"/>
<dbReference type="GO" id="GO:0017038">
    <property type="term" value="P:protein import"/>
    <property type="evidence" value="ECO:0007669"/>
    <property type="project" value="TreeGrafter"/>
</dbReference>
<sequence>MKHYLAIMTLSVAMLLSAAPSYANQSLLNQTTQAKAAEQKANKQREGEFAATEAKLKRELKALQAKRTQLNKEIETLSDTFQSNEQTLADKEKQLTLATGSLGEIFGVVRQAAKDVQMEQQRSVVSIGLESDLALVSGIIDAKSIPAKDELYGLWRAYARQIQVSSQATRVTIPYVNQAGEISQKQVLRMGAFALADENGYLAWDAAKQMATSYSVQPEHPLLSSMDISSGTPMIAVDATRGALLEQLANNPTLLQRIEQGGIVGKIIIGLLLIGLLIGLYRALVLISIKSKISKQLKHTDNPTSNNPLGRVILVHQEDKSPTIEALELRLLEAVMDEQENLEKGISTVKLLAAIAPMLGLLGTVTGMIDTFQTITQFGNADPRIMAGGISMALITTVLGLIAAMPLLLVHNMLSSLSEGIRNIIEKQGVGLVAQRAEQAQQRKLAQPDAQGASQEVRA</sequence>
<keyword evidence="9" id="KW-0732">Signal</keyword>
<feature type="coiled-coil region" evidence="7">
    <location>
        <begin position="53"/>
        <end position="94"/>
    </location>
</feature>
<dbReference type="PIRSF" id="PIRSF037714">
    <property type="entry name" value="TolR"/>
    <property type="match status" value="1"/>
</dbReference>
<dbReference type="Proteomes" id="UP000017800">
    <property type="component" value="Unassembled WGS sequence"/>
</dbReference>
<comment type="caution">
    <text evidence="11">The sequence shown here is derived from an EMBL/GenBank/DDBJ whole genome shotgun (WGS) entry which is preliminary data.</text>
</comment>
<feature type="transmembrane region" description="Helical" evidence="8">
    <location>
        <begin position="351"/>
        <end position="369"/>
    </location>
</feature>
<evidence type="ECO:0000256" key="3">
    <source>
        <dbReference type="ARBA" id="ARBA00022692"/>
    </source>
</evidence>
<feature type="transmembrane region" description="Helical" evidence="8">
    <location>
        <begin position="267"/>
        <end position="289"/>
    </location>
</feature>
<evidence type="ECO:0000256" key="5">
    <source>
        <dbReference type="ARBA" id="ARBA00023136"/>
    </source>
</evidence>
<dbReference type="eggNOG" id="COG0811">
    <property type="taxonomic scope" value="Bacteria"/>
</dbReference>
<keyword evidence="6" id="KW-0813">Transport</keyword>
<dbReference type="InterPro" id="IPR017270">
    <property type="entry name" value="MotA/TolQ/ExbB-rel"/>
</dbReference>
<keyword evidence="6" id="KW-0653">Protein transport</keyword>
<dbReference type="GO" id="GO:0005886">
    <property type="term" value="C:plasma membrane"/>
    <property type="evidence" value="ECO:0007669"/>
    <property type="project" value="UniProtKB-SubCell"/>
</dbReference>
<dbReference type="PANTHER" id="PTHR30625:SF11">
    <property type="entry name" value="MOTA_TOLQ_EXBB PROTON CHANNEL DOMAIN-CONTAINING PROTEIN"/>
    <property type="match status" value="1"/>
</dbReference>
<comment type="subcellular location">
    <subcellularLocation>
        <location evidence="1">Cell membrane</location>
        <topology evidence="1">Multi-pass membrane protein</topology>
    </subcellularLocation>
    <subcellularLocation>
        <location evidence="6">Membrane</location>
        <topology evidence="6">Multi-pass membrane protein</topology>
    </subcellularLocation>
</comment>
<comment type="similarity">
    <text evidence="6">Belongs to the exbB/tolQ family.</text>
</comment>
<evidence type="ECO:0000313" key="11">
    <source>
        <dbReference type="EMBL" id="GAD88945.1"/>
    </source>
</evidence>
<feature type="chain" id="PRO_5004738007" evidence="9">
    <location>
        <begin position="24"/>
        <end position="459"/>
    </location>
</feature>
<evidence type="ECO:0000256" key="8">
    <source>
        <dbReference type="SAM" id="Phobius"/>
    </source>
</evidence>
<dbReference type="InterPro" id="IPR050790">
    <property type="entry name" value="ExbB/TolQ_transport"/>
</dbReference>
<accession>V5HHX0</accession>
<protein>
    <submittedName>
        <fullName evidence="11">TtpC protein</fullName>
    </submittedName>
</protein>
<reference evidence="11 12" key="1">
    <citation type="submission" date="2013-11" db="EMBL/GenBank/DDBJ databases">
        <title>Whole genome shotgun sequence of Vibrio halioticoli NBRC 102217.</title>
        <authorList>
            <person name="Isaki S."/>
            <person name="Kimura A."/>
            <person name="Ohji S."/>
            <person name="Hosoyama A."/>
            <person name="Fujita N."/>
            <person name="Hashimoto M."/>
            <person name="Hosoyama Y."/>
            <person name="Yamazoe A."/>
        </authorList>
    </citation>
    <scope>NUCLEOTIDE SEQUENCE [LARGE SCALE GENOMIC DNA]</scope>
    <source>
        <strain evidence="11 12">NBRC 102217</strain>
    </source>
</reference>
<dbReference type="RefSeq" id="WP_023403322.1">
    <property type="nucleotide sequence ID" value="NZ_BAUJ01000012.1"/>
</dbReference>
<organism evidence="11 12">
    <name type="scientific">Vibrio halioticoli NBRC 102217</name>
    <dbReference type="NCBI Taxonomy" id="1219072"/>
    <lineage>
        <taxon>Bacteria</taxon>
        <taxon>Pseudomonadati</taxon>
        <taxon>Pseudomonadota</taxon>
        <taxon>Gammaproteobacteria</taxon>
        <taxon>Vibrionales</taxon>
        <taxon>Vibrionaceae</taxon>
        <taxon>Vibrio</taxon>
    </lineage>
</organism>